<evidence type="ECO:0000313" key="2">
    <source>
        <dbReference type="Proteomes" id="UP000541444"/>
    </source>
</evidence>
<name>A0A7J7LRY5_9MAGN</name>
<dbReference type="Gene3D" id="1.25.40.10">
    <property type="entry name" value="Tetratricopeptide repeat domain"/>
    <property type="match status" value="1"/>
</dbReference>
<dbReference type="Pfam" id="PF20431">
    <property type="entry name" value="E_motif"/>
    <property type="match status" value="1"/>
</dbReference>
<comment type="caution">
    <text evidence="1">The sequence shown here is derived from an EMBL/GenBank/DDBJ whole genome shotgun (WGS) entry which is preliminary data.</text>
</comment>
<dbReference type="GO" id="GO:0003723">
    <property type="term" value="F:RNA binding"/>
    <property type="evidence" value="ECO:0007669"/>
    <property type="project" value="InterPro"/>
</dbReference>
<organism evidence="1 2">
    <name type="scientific">Kingdonia uniflora</name>
    <dbReference type="NCBI Taxonomy" id="39325"/>
    <lineage>
        <taxon>Eukaryota</taxon>
        <taxon>Viridiplantae</taxon>
        <taxon>Streptophyta</taxon>
        <taxon>Embryophyta</taxon>
        <taxon>Tracheophyta</taxon>
        <taxon>Spermatophyta</taxon>
        <taxon>Magnoliopsida</taxon>
        <taxon>Ranunculales</taxon>
        <taxon>Circaeasteraceae</taxon>
        <taxon>Kingdonia</taxon>
    </lineage>
</organism>
<sequence>MLIKANRVVWRALLDGCRVHKNVELAEEAIKHLHVLDPLNDGYYVVLSNVYENVGRWEDATKVRMMMREIGVKKILGWSTDGTRIISWGGGKYITGVRGIGPEIFLRVY</sequence>
<reference evidence="1 2" key="1">
    <citation type="journal article" date="2020" name="IScience">
        <title>Genome Sequencing of the Endangered Kingdonia uniflora (Circaeasteraceae, Ranunculales) Reveals Potential Mechanisms of Evolutionary Specialization.</title>
        <authorList>
            <person name="Sun Y."/>
            <person name="Deng T."/>
            <person name="Zhang A."/>
            <person name="Moore M.J."/>
            <person name="Landis J.B."/>
            <person name="Lin N."/>
            <person name="Zhang H."/>
            <person name="Zhang X."/>
            <person name="Huang J."/>
            <person name="Zhang X."/>
            <person name="Sun H."/>
            <person name="Wang H."/>
        </authorList>
    </citation>
    <scope>NUCLEOTIDE SEQUENCE [LARGE SCALE GENOMIC DNA]</scope>
    <source>
        <strain evidence="1">TB1705</strain>
        <tissue evidence="1">Leaf</tissue>
    </source>
</reference>
<dbReference type="PANTHER" id="PTHR47926">
    <property type="entry name" value="PENTATRICOPEPTIDE REPEAT-CONTAINING PROTEIN"/>
    <property type="match status" value="1"/>
</dbReference>
<dbReference type="InterPro" id="IPR011990">
    <property type="entry name" value="TPR-like_helical_dom_sf"/>
</dbReference>
<dbReference type="AlphaFoldDB" id="A0A7J7LRY5"/>
<gene>
    <name evidence="1" type="ORF">GIB67_017021</name>
</gene>
<dbReference type="OrthoDB" id="185373at2759"/>
<dbReference type="Proteomes" id="UP000541444">
    <property type="component" value="Unassembled WGS sequence"/>
</dbReference>
<evidence type="ECO:0000313" key="1">
    <source>
        <dbReference type="EMBL" id="KAF6145310.1"/>
    </source>
</evidence>
<keyword evidence="2" id="KW-1185">Reference proteome</keyword>
<dbReference type="SUPFAM" id="SSF48452">
    <property type="entry name" value="TPR-like"/>
    <property type="match status" value="1"/>
</dbReference>
<dbReference type="EMBL" id="JACGCM010002076">
    <property type="protein sequence ID" value="KAF6145310.1"/>
    <property type="molecule type" value="Genomic_DNA"/>
</dbReference>
<dbReference type="InterPro" id="IPR046848">
    <property type="entry name" value="E_motif"/>
</dbReference>
<dbReference type="PANTHER" id="PTHR47926:SF458">
    <property type="entry name" value="PENTATRICOPEPTIDE REPEAT-CONTAINING PROTEIN"/>
    <property type="match status" value="1"/>
</dbReference>
<dbReference type="InterPro" id="IPR046960">
    <property type="entry name" value="PPR_At4g14850-like_plant"/>
</dbReference>
<accession>A0A7J7LRY5</accession>
<protein>
    <recommendedName>
        <fullName evidence="3">Pentatricopeptide repeat-containing protein</fullName>
    </recommendedName>
</protein>
<dbReference type="GO" id="GO:0009451">
    <property type="term" value="P:RNA modification"/>
    <property type="evidence" value="ECO:0007669"/>
    <property type="project" value="InterPro"/>
</dbReference>
<evidence type="ECO:0008006" key="3">
    <source>
        <dbReference type="Google" id="ProtNLM"/>
    </source>
</evidence>
<proteinExistence type="predicted"/>